<sequence length="166" mass="17852">MSESSVVHENDKDEEYEEEYTVRSDIRAAEETQIFGPIFFTINVTVADAEGAAAPVIDAGTLGEVNHDDYFQLQQQRQHLQSHEGYASCGGVGLAVALLTTAVVYRGKDLRFGSTYCLRLFRRNFRGNLSTSTTTATSSAGGAGVATVLCMVGEQEFVAEGLGIGD</sequence>
<reference evidence="4" key="1">
    <citation type="submission" date="2017-02" db="UniProtKB">
        <authorList>
            <consortium name="WormBaseParasite"/>
        </authorList>
    </citation>
    <scope>IDENTIFICATION</scope>
</reference>
<evidence type="ECO:0000313" key="4">
    <source>
        <dbReference type="WBParaSite" id="MCOS_0000986301-mRNA-1"/>
    </source>
</evidence>
<evidence type="ECO:0000313" key="2">
    <source>
        <dbReference type="EMBL" id="VDD83861.1"/>
    </source>
</evidence>
<organism evidence="4">
    <name type="scientific">Mesocestoides corti</name>
    <name type="common">Flatworm</name>
    <dbReference type="NCBI Taxonomy" id="53468"/>
    <lineage>
        <taxon>Eukaryota</taxon>
        <taxon>Metazoa</taxon>
        <taxon>Spiralia</taxon>
        <taxon>Lophotrochozoa</taxon>
        <taxon>Platyhelminthes</taxon>
        <taxon>Cestoda</taxon>
        <taxon>Eucestoda</taxon>
        <taxon>Cyclophyllidea</taxon>
        <taxon>Mesocestoididae</taxon>
        <taxon>Mesocestoides</taxon>
    </lineage>
</organism>
<gene>
    <name evidence="2" type="ORF">MCOS_LOCUS9864</name>
</gene>
<proteinExistence type="predicted"/>
<evidence type="ECO:0000313" key="3">
    <source>
        <dbReference type="Proteomes" id="UP000267029"/>
    </source>
</evidence>
<dbReference type="WBParaSite" id="MCOS_0000986301-mRNA-1">
    <property type="protein sequence ID" value="MCOS_0000986301-mRNA-1"/>
    <property type="gene ID" value="MCOS_0000986301"/>
</dbReference>
<evidence type="ECO:0000256" key="1">
    <source>
        <dbReference type="SAM" id="MobiDB-lite"/>
    </source>
</evidence>
<feature type="region of interest" description="Disordered" evidence="1">
    <location>
        <begin position="1"/>
        <end position="20"/>
    </location>
</feature>
<protein>
    <submittedName>
        <fullName evidence="4">Velvet domain-containing protein</fullName>
    </submittedName>
</protein>
<dbReference type="EMBL" id="UXSR01005865">
    <property type="protein sequence ID" value="VDD83861.1"/>
    <property type="molecule type" value="Genomic_DNA"/>
</dbReference>
<dbReference type="AlphaFoldDB" id="A0A0R3UPT1"/>
<feature type="compositionally biased region" description="Basic and acidic residues" evidence="1">
    <location>
        <begin position="1"/>
        <end position="11"/>
    </location>
</feature>
<dbReference type="Proteomes" id="UP000267029">
    <property type="component" value="Unassembled WGS sequence"/>
</dbReference>
<reference evidence="2 3" key="2">
    <citation type="submission" date="2018-10" db="EMBL/GenBank/DDBJ databases">
        <authorList>
            <consortium name="Pathogen Informatics"/>
        </authorList>
    </citation>
    <scope>NUCLEOTIDE SEQUENCE [LARGE SCALE GENOMIC DNA]</scope>
</reference>
<accession>A0A0R3UPT1</accession>
<name>A0A0R3UPT1_MESCO</name>
<keyword evidence="3" id="KW-1185">Reference proteome</keyword>